<sequence>MTLRYALLLAACWPPVSTAQATVSKEQIKAALVFNFMKFTEWPADQGNGPLVLCLANADRRTEAAFGQVNGRSIDSRTIQVRPASGPDVGACHLLYIQDGTARDMLERVSASFPKVLTVGDQDDFTEAGGAIGLVELNGRVQFKVNMDMLKRGNYKVSSQLLKLAVNLR</sequence>
<accession>A0A6N9HMM6</accession>
<dbReference type="AlphaFoldDB" id="A0A6N9HMM6"/>
<evidence type="ECO:0000256" key="1">
    <source>
        <dbReference type="SAM" id="SignalP"/>
    </source>
</evidence>
<protein>
    <submittedName>
        <fullName evidence="2">DUF4154 domain-containing protein</fullName>
    </submittedName>
</protein>
<organism evidence="2 3">
    <name type="scientific">Pseudoduganella guangdongensis</name>
    <dbReference type="NCBI Taxonomy" id="2692179"/>
    <lineage>
        <taxon>Bacteria</taxon>
        <taxon>Pseudomonadati</taxon>
        <taxon>Pseudomonadota</taxon>
        <taxon>Betaproteobacteria</taxon>
        <taxon>Burkholderiales</taxon>
        <taxon>Oxalobacteraceae</taxon>
        <taxon>Telluria group</taxon>
        <taxon>Pseudoduganella</taxon>
    </lineage>
</organism>
<feature type="chain" id="PRO_5027049741" evidence="1">
    <location>
        <begin position="22"/>
        <end position="169"/>
    </location>
</feature>
<dbReference type="Proteomes" id="UP000448575">
    <property type="component" value="Unassembled WGS sequence"/>
</dbReference>
<name>A0A6N9HMM6_9BURK</name>
<keyword evidence="3" id="KW-1185">Reference proteome</keyword>
<feature type="signal peptide" evidence="1">
    <location>
        <begin position="1"/>
        <end position="21"/>
    </location>
</feature>
<comment type="caution">
    <text evidence="2">The sequence shown here is derived from an EMBL/GenBank/DDBJ whole genome shotgun (WGS) entry which is preliminary data.</text>
</comment>
<reference evidence="2 3" key="1">
    <citation type="submission" date="2019-12" db="EMBL/GenBank/DDBJ databases">
        <title>Novel species isolated from a subtropical stream in China.</title>
        <authorList>
            <person name="Lu H."/>
        </authorList>
    </citation>
    <scope>NUCLEOTIDE SEQUENCE [LARGE SCALE GENOMIC DNA]</scope>
    <source>
        <strain evidence="2 3">DS3</strain>
    </source>
</reference>
<keyword evidence="1" id="KW-0732">Signal</keyword>
<proteinExistence type="predicted"/>
<dbReference type="EMBL" id="WWCJ01000017">
    <property type="protein sequence ID" value="MYN04443.1"/>
    <property type="molecule type" value="Genomic_DNA"/>
</dbReference>
<dbReference type="InterPro" id="IPR025293">
    <property type="entry name" value="YfiR/HmsC-like"/>
</dbReference>
<gene>
    <name evidence="2" type="ORF">GTP41_20335</name>
</gene>
<evidence type="ECO:0000313" key="3">
    <source>
        <dbReference type="Proteomes" id="UP000448575"/>
    </source>
</evidence>
<dbReference type="RefSeq" id="WP_161027406.1">
    <property type="nucleotide sequence ID" value="NZ_WWCJ01000017.1"/>
</dbReference>
<dbReference type="Pfam" id="PF13689">
    <property type="entry name" value="DUF4154"/>
    <property type="match status" value="1"/>
</dbReference>
<evidence type="ECO:0000313" key="2">
    <source>
        <dbReference type="EMBL" id="MYN04443.1"/>
    </source>
</evidence>